<accession>A0ABD2LT58</accession>
<reference evidence="1 2" key="1">
    <citation type="submission" date="2024-10" db="EMBL/GenBank/DDBJ databases">
        <authorList>
            <person name="Kim D."/>
        </authorList>
    </citation>
    <scope>NUCLEOTIDE SEQUENCE [LARGE SCALE GENOMIC DNA]</scope>
    <source>
        <strain evidence="1">BH-2024</strain>
    </source>
</reference>
<dbReference type="EMBL" id="JBICBT010000278">
    <property type="protein sequence ID" value="KAL3118416.1"/>
    <property type="molecule type" value="Genomic_DNA"/>
</dbReference>
<sequence length="117" mass="12792">MVRGLLTDIWAAKSGDVALTFVNASLKKDCENKEFIISGQAFAIPKDQVKRDELVGIVYSSQLAAQLTALSAKVSANTQKLFIETVRKICTSLQFLVYHAAKIKDQKPSITTATMTV</sequence>
<comment type="caution">
    <text evidence="1">The sequence shown here is derived from an EMBL/GenBank/DDBJ whole genome shotgun (WGS) entry which is preliminary data.</text>
</comment>
<protein>
    <submittedName>
        <fullName evidence="1">Uncharacterized protein</fullName>
    </submittedName>
</protein>
<organism evidence="1 2">
    <name type="scientific">Heterodera trifolii</name>
    <dbReference type="NCBI Taxonomy" id="157864"/>
    <lineage>
        <taxon>Eukaryota</taxon>
        <taxon>Metazoa</taxon>
        <taxon>Ecdysozoa</taxon>
        <taxon>Nematoda</taxon>
        <taxon>Chromadorea</taxon>
        <taxon>Rhabditida</taxon>
        <taxon>Tylenchina</taxon>
        <taxon>Tylenchomorpha</taxon>
        <taxon>Tylenchoidea</taxon>
        <taxon>Heteroderidae</taxon>
        <taxon>Heteroderinae</taxon>
        <taxon>Heterodera</taxon>
    </lineage>
</organism>
<gene>
    <name evidence="1" type="ORF">niasHT_005925</name>
</gene>
<name>A0ABD2LT58_9BILA</name>
<keyword evidence="2" id="KW-1185">Reference proteome</keyword>
<dbReference type="AlphaFoldDB" id="A0ABD2LT58"/>
<proteinExistence type="predicted"/>
<dbReference type="Proteomes" id="UP001620626">
    <property type="component" value="Unassembled WGS sequence"/>
</dbReference>
<evidence type="ECO:0000313" key="1">
    <source>
        <dbReference type="EMBL" id="KAL3118416.1"/>
    </source>
</evidence>
<evidence type="ECO:0000313" key="2">
    <source>
        <dbReference type="Proteomes" id="UP001620626"/>
    </source>
</evidence>